<evidence type="ECO:0000256" key="6">
    <source>
        <dbReference type="ARBA" id="ARBA00022692"/>
    </source>
</evidence>
<feature type="transmembrane region" description="Helical" evidence="11">
    <location>
        <begin position="223"/>
        <end position="243"/>
    </location>
</feature>
<dbReference type="SUPFAM" id="SSF144091">
    <property type="entry name" value="Rhomboid-like"/>
    <property type="match status" value="1"/>
</dbReference>
<feature type="transmembrane region" description="Helical" evidence="11">
    <location>
        <begin position="53"/>
        <end position="72"/>
    </location>
</feature>
<evidence type="ECO:0000313" key="13">
    <source>
        <dbReference type="EMBL" id="CAD8972227.1"/>
    </source>
</evidence>
<dbReference type="GO" id="GO:0016020">
    <property type="term" value="C:membrane"/>
    <property type="evidence" value="ECO:0007669"/>
    <property type="project" value="UniProtKB-SubCell"/>
</dbReference>
<evidence type="ECO:0000256" key="11">
    <source>
        <dbReference type="RuleBase" id="RU362115"/>
    </source>
</evidence>
<feature type="transmembrane region" description="Helical" evidence="11">
    <location>
        <begin position="110"/>
        <end position="131"/>
    </location>
</feature>
<organism evidence="13">
    <name type="scientific">Hemiselmis andersenii</name>
    <name type="common">Cryptophyte alga</name>
    <dbReference type="NCBI Taxonomy" id="464988"/>
    <lineage>
        <taxon>Eukaryota</taxon>
        <taxon>Cryptophyceae</taxon>
        <taxon>Cryptomonadales</taxon>
        <taxon>Hemiselmidaceae</taxon>
        <taxon>Hemiselmis</taxon>
    </lineage>
</organism>
<evidence type="ECO:0000256" key="10">
    <source>
        <dbReference type="ARBA" id="ARBA00023136"/>
    </source>
</evidence>
<dbReference type="PANTHER" id="PTHR22936">
    <property type="entry name" value="RHOMBOID-RELATED"/>
    <property type="match status" value="1"/>
</dbReference>
<dbReference type="GO" id="GO:0006508">
    <property type="term" value="P:proteolysis"/>
    <property type="evidence" value="ECO:0007669"/>
    <property type="project" value="UniProtKB-KW"/>
</dbReference>
<reference evidence="13" key="1">
    <citation type="submission" date="2021-01" db="EMBL/GenBank/DDBJ databases">
        <authorList>
            <person name="Corre E."/>
            <person name="Pelletier E."/>
            <person name="Niang G."/>
            <person name="Scheremetjew M."/>
            <person name="Finn R."/>
            <person name="Kale V."/>
            <person name="Holt S."/>
            <person name="Cochrane G."/>
            <person name="Meng A."/>
            <person name="Brown T."/>
            <person name="Cohen L."/>
        </authorList>
    </citation>
    <scope>NUCLEOTIDE SEQUENCE</scope>
    <source>
        <strain evidence="13">CCMP644</strain>
    </source>
</reference>
<comment type="subcellular location">
    <subcellularLocation>
        <location evidence="2 11">Membrane</location>
        <topology evidence="2 11">Multi-pass membrane protein</topology>
    </subcellularLocation>
</comment>
<comment type="catalytic activity">
    <reaction evidence="1 11">
        <text>Cleaves type-1 transmembrane domains using a catalytic dyad composed of serine and histidine that are contributed by different transmembrane domains.</text>
        <dbReference type="EC" id="3.4.21.105"/>
    </reaction>
</comment>
<dbReference type="InterPro" id="IPR002610">
    <property type="entry name" value="Peptidase_S54_rhomboid-like"/>
</dbReference>
<dbReference type="PANTHER" id="PTHR22936:SF69">
    <property type="entry name" value="RHOMBOID-LIKE PROTEIN"/>
    <property type="match status" value="1"/>
</dbReference>
<evidence type="ECO:0000256" key="2">
    <source>
        <dbReference type="ARBA" id="ARBA00004141"/>
    </source>
</evidence>
<evidence type="ECO:0000256" key="3">
    <source>
        <dbReference type="ARBA" id="ARBA00009045"/>
    </source>
</evidence>
<dbReference type="GO" id="GO:0004252">
    <property type="term" value="F:serine-type endopeptidase activity"/>
    <property type="evidence" value="ECO:0007669"/>
    <property type="project" value="InterPro"/>
</dbReference>
<evidence type="ECO:0000256" key="9">
    <source>
        <dbReference type="ARBA" id="ARBA00022989"/>
    </source>
</evidence>
<dbReference type="InterPro" id="IPR022764">
    <property type="entry name" value="Peptidase_S54_rhomboid_dom"/>
</dbReference>
<dbReference type="EC" id="3.4.21.105" evidence="4"/>
<comment type="similarity">
    <text evidence="3 11">Belongs to the peptidase S54 family.</text>
</comment>
<keyword evidence="6 11" id="KW-0812">Transmembrane</keyword>
<comment type="function">
    <text evidence="11">Serine protease involved in intramembrane proteolysis.</text>
</comment>
<evidence type="ECO:0000256" key="4">
    <source>
        <dbReference type="ARBA" id="ARBA00013039"/>
    </source>
</evidence>
<gene>
    <name evidence="13" type="ORF">HAND00432_LOCUS23228</name>
</gene>
<keyword evidence="8 11" id="KW-0720">Serine protease</keyword>
<feature type="domain" description="Peptidase S54 rhomboid" evidence="12">
    <location>
        <begin position="101"/>
        <end position="239"/>
    </location>
</feature>
<dbReference type="Gene3D" id="1.20.1540.10">
    <property type="entry name" value="Rhomboid-like"/>
    <property type="match status" value="1"/>
</dbReference>
<dbReference type="Pfam" id="PF01694">
    <property type="entry name" value="Rhomboid"/>
    <property type="match status" value="1"/>
</dbReference>
<keyword evidence="10 11" id="KW-0472">Membrane</keyword>
<feature type="transmembrane region" description="Helical" evidence="11">
    <location>
        <begin position="143"/>
        <end position="159"/>
    </location>
</feature>
<evidence type="ECO:0000256" key="8">
    <source>
        <dbReference type="ARBA" id="ARBA00022825"/>
    </source>
</evidence>
<keyword evidence="9 11" id="KW-1133">Transmembrane helix</keyword>
<evidence type="ECO:0000256" key="1">
    <source>
        <dbReference type="ARBA" id="ARBA00000156"/>
    </source>
</evidence>
<keyword evidence="5 11" id="KW-0645">Protease</keyword>
<name>A0A7S1EE26_HEMAN</name>
<evidence type="ECO:0000256" key="7">
    <source>
        <dbReference type="ARBA" id="ARBA00022801"/>
    </source>
</evidence>
<dbReference type="InterPro" id="IPR035952">
    <property type="entry name" value="Rhomboid-like_sf"/>
</dbReference>
<feature type="transmembrane region" description="Helical" evidence="11">
    <location>
        <begin position="255"/>
        <end position="274"/>
    </location>
</feature>
<evidence type="ECO:0000259" key="12">
    <source>
        <dbReference type="Pfam" id="PF01694"/>
    </source>
</evidence>
<proteinExistence type="inferred from homology"/>
<sequence length="283" mass="30640">MGAGDVFIDCCGETVPASSLSPWQLPLAMCCPCCIGDPCSENRRNWYLAQLKTFIGIISVVELCIFMGEVYLSGTWSAMLAVPTDTLIKMGGKVAVLITAGEYWRLVTPIVLHAGIMHCVINIFVQCMFGIQLEREWGSSQVALIYLAGGIYGNILSVLFSPGAVSIGCSGSIFGLFGAQVAFILGMWKNMGDLQKKMLTMSLGISACFICIFSFSVGVDMSAHLGGFLCGIVIGLGYFSHLWGESHWWSHHGKVIAYGTLATTTLIALVYFWHNPELGYKGD</sequence>
<feature type="transmembrane region" description="Helical" evidence="11">
    <location>
        <begin position="165"/>
        <end position="186"/>
    </location>
</feature>
<dbReference type="AlphaFoldDB" id="A0A7S1EE26"/>
<protein>
    <recommendedName>
        <fullName evidence="4">rhomboid protease</fullName>
        <ecNumber evidence="4">3.4.21.105</ecNumber>
    </recommendedName>
</protein>
<dbReference type="EMBL" id="HBFX01038578">
    <property type="protein sequence ID" value="CAD8972227.1"/>
    <property type="molecule type" value="Transcribed_RNA"/>
</dbReference>
<evidence type="ECO:0000256" key="5">
    <source>
        <dbReference type="ARBA" id="ARBA00022670"/>
    </source>
</evidence>
<keyword evidence="7 11" id="KW-0378">Hydrolase</keyword>
<feature type="transmembrane region" description="Helical" evidence="11">
    <location>
        <begin position="198"/>
        <end position="217"/>
    </location>
</feature>
<accession>A0A7S1EE26</accession>